<organism evidence="1 2">
    <name type="scientific">Dreissena polymorpha</name>
    <name type="common">Zebra mussel</name>
    <name type="synonym">Mytilus polymorpha</name>
    <dbReference type="NCBI Taxonomy" id="45954"/>
    <lineage>
        <taxon>Eukaryota</taxon>
        <taxon>Metazoa</taxon>
        <taxon>Spiralia</taxon>
        <taxon>Lophotrochozoa</taxon>
        <taxon>Mollusca</taxon>
        <taxon>Bivalvia</taxon>
        <taxon>Autobranchia</taxon>
        <taxon>Heteroconchia</taxon>
        <taxon>Euheterodonta</taxon>
        <taxon>Imparidentia</taxon>
        <taxon>Neoheterodontei</taxon>
        <taxon>Myida</taxon>
        <taxon>Dreissenoidea</taxon>
        <taxon>Dreissenidae</taxon>
        <taxon>Dreissena</taxon>
    </lineage>
</organism>
<reference evidence="1" key="2">
    <citation type="submission" date="2020-11" db="EMBL/GenBank/DDBJ databases">
        <authorList>
            <person name="McCartney M.A."/>
            <person name="Auch B."/>
            <person name="Kono T."/>
            <person name="Mallez S."/>
            <person name="Becker A."/>
            <person name="Gohl D.M."/>
            <person name="Silverstein K.A.T."/>
            <person name="Koren S."/>
            <person name="Bechman K.B."/>
            <person name="Herman A."/>
            <person name="Abrahante J.E."/>
            <person name="Garbe J."/>
        </authorList>
    </citation>
    <scope>NUCLEOTIDE SEQUENCE</scope>
    <source>
        <strain evidence="1">Duluth1</strain>
        <tissue evidence="1">Whole animal</tissue>
    </source>
</reference>
<reference evidence="1" key="1">
    <citation type="journal article" date="2019" name="bioRxiv">
        <title>The Genome of the Zebra Mussel, Dreissena polymorpha: A Resource for Invasive Species Research.</title>
        <authorList>
            <person name="McCartney M.A."/>
            <person name="Auch B."/>
            <person name="Kono T."/>
            <person name="Mallez S."/>
            <person name="Zhang Y."/>
            <person name="Obille A."/>
            <person name="Becker A."/>
            <person name="Abrahante J.E."/>
            <person name="Garbe J."/>
            <person name="Badalamenti J.P."/>
            <person name="Herman A."/>
            <person name="Mangelson H."/>
            <person name="Liachko I."/>
            <person name="Sullivan S."/>
            <person name="Sone E.D."/>
            <person name="Koren S."/>
            <person name="Silverstein K.A.T."/>
            <person name="Beckman K.B."/>
            <person name="Gohl D.M."/>
        </authorList>
    </citation>
    <scope>NUCLEOTIDE SEQUENCE</scope>
    <source>
        <strain evidence="1">Duluth1</strain>
        <tissue evidence="1">Whole animal</tissue>
    </source>
</reference>
<keyword evidence="2" id="KW-1185">Reference proteome</keyword>
<evidence type="ECO:0000313" key="1">
    <source>
        <dbReference type="EMBL" id="KAH3814659.1"/>
    </source>
</evidence>
<name>A0A9D4GCK7_DREPO</name>
<accession>A0A9D4GCK7</accession>
<comment type="caution">
    <text evidence="1">The sequence shown here is derived from an EMBL/GenBank/DDBJ whole genome shotgun (WGS) entry which is preliminary data.</text>
</comment>
<dbReference type="EMBL" id="JAIWYP010000006">
    <property type="protein sequence ID" value="KAH3814659.1"/>
    <property type="molecule type" value="Genomic_DNA"/>
</dbReference>
<evidence type="ECO:0000313" key="2">
    <source>
        <dbReference type="Proteomes" id="UP000828390"/>
    </source>
</evidence>
<sequence>MTFFWSGPLDASLPVEPRQSKSIIDHAQIALCELADDAERVFVVATCILSLPLNIKFDRSDGLTCQCFGILEA</sequence>
<gene>
    <name evidence="1" type="ORF">DPMN_143164</name>
</gene>
<dbReference type="Proteomes" id="UP000828390">
    <property type="component" value="Unassembled WGS sequence"/>
</dbReference>
<proteinExistence type="predicted"/>
<protein>
    <submittedName>
        <fullName evidence="1">Uncharacterized protein</fullName>
    </submittedName>
</protein>
<dbReference type="AlphaFoldDB" id="A0A9D4GCK7"/>